<dbReference type="Proteomes" id="UP000269412">
    <property type="component" value="Unassembled WGS sequence"/>
</dbReference>
<dbReference type="OrthoDB" id="1295312at2"/>
<feature type="transmembrane region" description="Helical" evidence="1">
    <location>
        <begin position="122"/>
        <end position="140"/>
    </location>
</feature>
<evidence type="ECO:0000256" key="1">
    <source>
        <dbReference type="SAM" id="Phobius"/>
    </source>
</evidence>
<keyword evidence="1" id="KW-1133">Transmembrane helix</keyword>
<keyword evidence="1" id="KW-0812">Transmembrane</keyword>
<organism evidence="2 3">
    <name type="scientific">Maribacter vaceletii</name>
    <dbReference type="NCBI Taxonomy" id="1206816"/>
    <lineage>
        <taxon>Bacteria</taxon>
        <taxon>Pseudomonadati</taxon>
        <taxon>Bacteroidota</taxon>
        <taxon>Flavobacteriia</taxon>
        <taxon>Flavobacteriales</taxon>
        <taxon>Flavobacteriaceae</taxon>
        <taxon>Maribacter</taxon>
    </lineage>
</organism>
<dbReference type="RefSeq" id="WP_121068801.1">
    <property type="nucleotide sequence ID" value="NZ_RBIQ01000010.1"/>
</dbReference>
<dbReference type="AlphaFoldDB" id="A0A495DTS8"/>
<protein>
    <submittedName>
        <fullName evidence="2">Uncharacterized protein</fullName>
    </submittedName>
</protein>
<evidence type="ECO:0000313" key="2">
    <source>
        <dbReference type="EMBL" id="RKR08036.1"/>
    </source>
</evidence>
<accession>A0A495DTS8</accession>
<proteinExistence type="predicted"/>
<dbReference type="EMBL" id="RBIQ01000010">
    <property type="protein sequence ID" value="RKR08036.1"/>
    <property type="molecule type" value="Genomic_DNA"/>
</dbReference>
<sequence>MVLSNIQKQKIVSKIRNSNTFKNAPTSNALLQYLHEATLKGTNLKEAVIDIEFFRNKEPTEKSNPRVRVNVYNLRKKLTKYYDSEGKDETWQVLIDKGQYEIRFIKKPDAVSLFKRISWAKALPYVGLLVAIMALIYTNTAPKTPKIWKSFISTKVPTNLFIGDHFGISGKTITGNTGWTRDFQINNINEFYLYVDKNPELKNTIKPANYTYTTRMGALATQQFQRLYQYYNKNILIKFSTLTSISDIKEGNAIYAGPIKNKNKFTHFLNEANPHIKISEYSLHISNHPTIKDTTLNLKSSMVDEEYAIVSKYPSIGDTEHFVFFSEHDIGVSATAEYFTNMDSLQSFTNTYLKDKNYFTAVFKVKGQNRTNTDIKLERVIGF</sequence>
<reference evidence="2 3" key="1">
    <citation type="submission" date="2018-10" db="EMBL/GenBank/DDBJ databases">
        <title>Genomic Encyclopedia of Archaeal and Bacterial Type Strains, Phase II (KMG-II): from individual species to whole genera.</title>
        <authorList>
            <person name="Goeker M."/>
        </authorList>
    </citation>
    <scope>NUCLEOTIDE SEQUENCE [LARGE SCALE GENOMIC DNA]</scope>
    <source>
        <strain evidence="2 3">DSM 25230</strain>
    </source>
</reference>
<gene>
    <name evidence="2" type="ORF">CLV91_2802</name>
</gene>
<evidence type="ECO:0000313" key="3">
    <source>
        <dbReference type="Proteomes" id="UP000269412"/>
    </source>
</evidence>
<keyword evidence="1" id="KW-0472">Membrane</keyword>
<keyword evidence="3" id="KW-1185">Reference proteome</keyword>
<name>A0A495DTS8_9FLAO</name>
<comment type="caution">
    <text evidence="2">The sequence shown here is derived from an EMBL/GenBank/DDBJ whole genome shotgun (WGS) entry which is preliminary data.</text>
</comment>